<protein>
    <submittedName>
        <fullName evidence="1">Uncharacterized protein</fullName>
    </submittedName>
</protein>
<organism evidence="1 2">
    <name type="scientific">Araneus ventricosus</name>
    <name type="common">Orbweaver spider</name>
    <name type="synonym">Epeira ventricosa</name>
    <dbReference type="NCBI Taxonomy" id="182803"/>
    <lineage>
        <taxon>Eukaryota</taxon>
        <taxon>Metazoa</taxon>
        <taxon>Ecdysozoa</taxon>
        <taxon>Arthropoda</taxon>
        <taxon>Chelicerata</taxon>
        <taxon>Arachnida</taxon>
        <taxon>Araneae</taxon>
        <taxon>Araneomorphae</taxon>
        <taxon>Entelegynae</taxon>
        <taxon>Araneoidea</taxon>
        <taxon>Araneidae</taxon>
        <taxon>Araneus</taxon>
    </lineage>
</organism>
<keyword evidence="2" id="KW-1185">Reference proteome</keyword>
<comment type="caution">
    <text evidence="1">The sequence shown here is derived from an EMBL/GenBank/DDBJ whole genome shotgun (WGS) entry which is preliminary data.</text>
</comment>
<evidence type="ECO:0000313" key="2">
    <source>
        <dbReference type="Proteomes" id="UP000499080"/>
    </source>
</evidence>
<reference evidence="1 2" key="1">
    <citation type="journal article" date="2019" name="Sci. Rep.">
        <title>Orb-weaving spider Araneus ventricosus genome elucidates the spidroin gene catalogue.</title>
        <authorList>
            <person name="Kono N."/>
            <person name="Nakamura H."/>
            <person name="Ohtoshi R."/>
            <person name="Moran D.A.P."/>
            <person name="Shinohara A."/>
            <person name="Yoshida Y."/>
            <person name="Fujiwara M."/>
            <person name="Mori M."/>
            <person name="Tomita M."/>
            <person name="Arakawa K."/>
        </authorList>
    </citation>
    <scope>NUCLEOTIDE SEQUENCE [LARGE SCALE GENOMIC DNA]</scope>
</reference>
<accession>A0A4Y2ESZ0</accession>
<gene>
    <name evidence="1" type="ORF">AVEN_91294_1</name>
</gene>
<dbReference type="AlphaFoldDB" id="A0A4Y2ESZ0"/>
<dbReference type="Proteomes" id="UP000499080">
    <property type="component" value="Unassembled WGS sequence"/>
</dbReference>
<name>A0A4Y2ESZ0_ARAVE</name>
<evidence type="ECO:0000313" key="1">
    <source>
        <dbReference type="EMBL" id="GBM31298.1"/>
    </source>
</evidence>
<proteinExistence type="predicted"/>
<dbReference type="EMBL" id="BGPR01000680">
    <property type="protein sequence ID" value="GBM31298.1"/>
    <property type="molecule type" value="Genomic_DNA"/>
</dbReference>
<sequence>MKCHVTNPFYSSQQRKMKALEAMRFPHNPPTGLITIKHHGNVWTAKHSYLRTREIQGLVHTFEVLVTPQRGDETSFDVTKLTGSLWDSRASAGDSLILNYLFLC</sequence>